<evidence type="ECO:0000256" key="4">
    <source>
        <dbReference type="ARBA" id="ARBA00022982"/>
    </source>
</evidence>
<dbReference type="PRINTS" id="PR00421">
    <property type="entry name" value="THIOREDOXIN"/>
</dbReference>
<gene>
    <name evidence="13" type="primary">trxA</name>
    <name evidence="13" type="ORF">EAI93_04970</name>
    <name evidence="12" type="ORF">ERS852456_01043</name>
</gene>
<dbReference type="InterPro" id="IPR036249">
    <property type="entry name" value="Thioredoxin-like_sf"/>
</dbReference>
<evidence type="ECO:0000256" key="7">
    <source>
        <dbReference type="NCBIfam" id="TIGR01068"/>
    </source>
</evidence>
<evidence type="ECO:0000313" key="12">
    <source>
        <dbReference type="EMBL" id="CUN87629.1"/>
    </source>
</evidence>
<dbReference type="GeneID" id="97329499"/>
<dbReference type="NCBIfam" id="TIGR01068">
    <property type="entry name" value="thioredoxin"/>
    <property type="match status" value="1"/>
</dbReference>
<dbReference type="FunFam" id="3.40.30.10:FF:000001">
    <property type="entry name" value="Thioredoxin"/>
    <property type="match status" value="1"/>
</dbReference>
<keyword evidence="5 10" id="KW-1015">Disulfide bond</keyword>
<accession>A0A174AIB0</accession>
<protein>
    <recommendedName>
        <fullName evidence="2 7">Thioredoxin</fullName>
    </recommendedName>
</protein>
<evidence type="ECO:0000256" key="6">
    <source>
        <dbReference type="ARBA" id="ARBA00023284"/>
    </source>
</evidence>
<dbReference type="PIRSF" id="PIRSF000077">
    <property type="entry name" value="Thioredoxin"/>
    <property type="match status" value="1"/>
</dbReference>
<organism evidence="12 14">
    <name type="scientific">[Ruminococcus] torques</name>
    <dbReference type="NCBI Taxonomy" id="33039"/>
    <lineage>
        <taxon>Bacteria</taxon>
        <taxon>Bacillati</taxon>
        <taxon>Bacillota</taxon>
        <taxon>Clostridia</taxon>
        <taxon>Lachnospirales</taxon>
        <taxon>Lachnospiraceae</taxon>
        <taxon>Mediterraneibacter</taxon>
    </lineage>
</organism>
<proteinExistence type="inferred from homology"/>
<evidence type="ECO:0000313" key="15">
    <source>
        <dbReference type="Proteomes" id="UP000292665"/>
    </source>
</evidence>
<dbReference type="InterPro" id="IPR005746">
    <property type="entry name" value="Thioredoxin"/>
</dbReference>
<feature type="site" description="Contributes to redox potential value" evidence="9">
    <location>
        <position position="32"/>
    </location>
</feature>
<feature type="disulfide bond" description="Redox-active" evidence="10">
    <location>
        <begin position="31"/>
        <end position="34"/>
    </location>
</feature>
<keyword evidence="6 10" id="KW-0676">Redox-active center</keyword>
<feature type="active site" description="Nucleophile" evidence="9">
    <location>
        <position position="31"/>
    </location>
</feature>
<dbReference type="EMBL" id="RCYR01000006">
    <property type="protein sequence ID" value="RYS80860.1"/>
    <property type="molecule type" value="Genomic_DNA"/>
</dbReference>
<dbReference type="PROSITE" id="PS51352">
    <property type="entry name" value="THIOREDOXIN_2"/>
    <property type="match status" value="1"/>
</dbReference>
<evidence type="ECO:0000259" key="11">
    <source>
        <dbReference type="PROSITE" id="PS51352"/>
    </source>
</evidence>
<evidence type="ECO:0000256" key="2">
    <source>
        <dbReference type="ARBA" id="ARBA00020570"/>
    </source>
</evidence>
<dbReference type="GO" id="GO:0005737">
    <property type="term" value="C:cytoplasm"/>
    <property type="evidence" value="ECO:0007669"/>
    <property type="project" value="TreeGrafter"/>
</dbReference>
<sequence length="102" mass="11155">MAVVKLTTANFDQEVLQADRPVLVDFYADWCGPCKMMGPVVEEISGELDDVKVCKINIDEEMEVAQRYGVMSIPTFIAFKNGEMTGKQVGAVPKGALADLVK</sequence>
<evidence type="ECO:0000256" key="9">
    <source>
        <dbReference type="PIRSR" id="PIRSR000077-1"/>
    </source>
</evidence>
<feature type="site" description="Contributes to redox potential value" evidence="9">
    <location>
        <position position="33"/>
    </location>
</feature>
<dbReference type="EMBL" id="CYZO01000010">
    <property type="protein sequence ID" value="CUN87629.1"/>
    <property type="molecule type" value="Genomic_DNA"/>
</dbReference>
<dbReference type="CDD" id="cd02947">
    <property type="entry name" value="TRX_family"/>
    <property type="match status" value="1"/>
</dbReference>
<dbReference type="InterPro" id="IPR013766">
    <property type="entry name" value="Thioredoxin_domain"/>
</dbReference>
<dbReference type="PROSITE" id="PS00194">
    <property type="entry name" value="THIOREDOXIN_1"/>
    <property type="match status" value="1"/>
</dbReference>
<reference evidence="12 14" key="1">
    <citation type="submission" date="2015-09" db="EMBL/GenBank/DDBJ databases">
        <authorList>
            <consortium name="Pathogen Informatics"/>
        </authorList>
    </citation>
    <scope>NUCLEOTIDE SEQUENCE [LARGE SCALE GENOMIC DNA]</scope>
    <source>
        <strain evidence="12 14">2789STDY5834841</strain>
    </source>
</reference>
<dbReference type="Proteomes" id="UP000292665">
    <property type="component" value="Unassembled WGS sequence"/>
</dbReference>
<name>A0A174AIB0_9FIRM</name>
<feature type="active site" description="Nucleophile" evidence="9">
    <location>
        <position position="34"/>
    </location>
</feature>
<dbReference type="PANTHER" id="PTHR45663">
    <property type="entry name" value="GEO12009P1"/>
    <property type="match status" value="1"/>
</dbReference>
<dbReference type="Proteomes" id="UP000095787">
    <property type="component" value="Unassembled WGS sequence"/>
</dbReference>
<dbReference type="RefSeq" id="WP_004845228.1">
    <property type="nucleotide sequence ID" value="NZ_AP028249.1"/>
</dbReference>
<dbReference type="Pfam" id="PF00085">
    <property type="entry name" value="Thioredoxin"/>
    <property type="match status" value="1"/>
</dbReference>
<evidence type="ECO:0000256" key="5">
    <source>
        <dbReference type="ARBA" id="ARBA00023157"/>
    </source>
</evidence>
<dbReference type="GO" id="GO:0015035">
    <property type="term" value="F:protein-disulfide reductase activity"/>
    <property type="evidence" value="ECO:0007669"/>
    <property type="project" value="UniProtKB-UniRule"/>
</dbReference>
<dbReference type="AlphaFoldDB" id="A0A174AIB0"/>
<feature type="domain" description="Thioredoxin" evidence="11">
    <location>
        <begin position="1"/>
        <end position="102"/>
    </location>
</feature>
<dbReference type="Gene3D" id="3.40.30.10">
    <property type="entry name" value="Glutaredoxin"/>
    <property type="match status" value="1"/>
</dbReference>
<feature type="site" description="Deprotonates C-terminal active site Cys" evidence="9">
    <location>
        <position position="25"/>
    </location>
</feature>
<dbReference type="InterPro" id="IPR017937">
    <property type="entry name" value="Thioredoxin_CS"/>
</dbReference>
<keyword evidence="3" id="KW-0813">Transport</keyword>
<dbReference type="SUPFAM" id="SSF52833">
    <property type="entry name" value="Thioredoxin-like"/>
    <property type="match status" value="1"/>
</dbReference>
<evidence type="ECO:0000313" key="14">
    <source>
        <dbReference type="Proteomes" id="UP000095787"/>
    </source>
</evidence>
<comment type="similarity">
    <text evidence="1 8">Belongs to the thioredoxin family.</text>
</comment>
<evidence type="ECO:0000256" key="3">
    <source>
        <dbReference type="ARBA" id="ARBA00022448"/>
    </source>
</evidence>
<evidence type="ECO:0000256" key="1">
    <source>
        <dbReference type="ARBA" id="ARBA00008987"/>
    </source>
</evidence>
<keyword evidence="4" id="KW-0249">Electron transport</keyword>
<evidence type="ECO:0000256" key="8">
    <source>
        <dbReference type="PIRNR" id="PIRNR000077"/>
    </source>
</evidence>
<dbReference type="PANTHER" id="PTHR45663:SF11">
    <property type="entry name" value="GEO12009P1"/>
    <property type="match status" value="1"/>
</dbReference>
<reference evidence="13 15" key="2">
    <citation type="journal article" date="2019" name="Science, e1252229">
        <title>Invertible promoters mediate bacterial phase variation, antibiotic resistance, and host adaptation in the gut.</title>
        <authorList>
            <person name="Jiang X."/>
            <person name="Hall A.B."/>
            <person name="Arthur T.D."/>
            <person name="Plichta D.R."/>
            <person name="Covington C.T."/>
            <person name="Poyet M."/>
            <person name="Crothers J."/>
            <person name="Moses P.L."/>
            <person name="Tolonen A.C."/>
            <person name="Vlamakis H."/>
            <person name="Alm E.J."/>
            <person name="Xavier R.J."/>
        </authorList>
    </citation>
    <scope>NUCLEOTIDE SEQUENCE [LARGE SCALE GENOMIC DNA]</scope>
    <source>
        <strain evidence="13">Aa_0143</strain>
        <strain evidence="15">aa_0143</strain>
    </source>
</reference>
<evidence type="ECO:0000313" key="13">
    <source>
        <dbReference type="EMBL" id="RYS80860.1"/>
    </source>
</evidence>
<evidence type="ECO:0000256" key="10">
    <source>
        <dbReference type="PIRSR" id="PIRSR000077-4"/>
    </source>
</evidence>